<evidence type="ECO:0000256" key="4">
    <source>
        <dbReference type="ARBA" id="ARBA00022723"/>
    </source>
</evidence>
<dbReference type="EMBL" id="HG994585">
    <property type="protein sequence ID" value="CAF2974266.1"/>
    <property type="molecule type" value="Genomic_DNA"/>
</dbReference>
<proteinExistence type="inferred from homology"/>
<evidence type="ECO:0000256" key="1">
    <source>
        <dbReference type="ARBA" id="ARBA00001971"/>
    </source>
</evidence>
<dbReference type="PANTHER" id="PTHR24300">
    <property type="entry name" value="CYTOCHROME P450 508A4-RELATED"/>
    <property type="match status" value="1"/>
</dbReference>
<dbReference type="EC" id="1.14.14.74" evidence="8"/>
<dbReference type="GO" id="GO:0006082">
    <property type="term" value="P:organic acid metabolic process"/>
    <property type="evidence" value="ECO:0007669"/>
    <property type="project" value="TreeGrafter"/>
</dbReference>
<protein>
    <submittedName>
        <fullName evidence="8">CYP2J</fullName>
        <ecNumber evidence="8">1.14.14.1</ecNumber>
        <ecNumber evidence="8">1.14.14.73</ecNumber>
        <ecNumber evidence="8">1.14.14.74</ecNumber>
        <ecNumber evidence="8">1.14.14.75</ecNumber>
    </submittedName>
</protein>
<dbReference type="GO" id="GO:0006805">
    <property type="term" value="P:xenobiotic metabolic process"/>
    <property type="evidence" value="ECO:0007669"/>
    <property type="project" value="TreeGrafter"/>
</dbReference>
<evidence type="ECO:0000313" key="8">
    <source>
        <dbReference type="EMBL" id="CAF2974266.1"/>
    </source>
</evidence>
<sequence length="322" mass="37509">MTAIYLILILCILIYLGKSYRRKSKFPPGPPNLPIVGTLPYMNGIGSNALTDPKFGKYGDLYSLFIGNIHLVVINNYQLAKDLFAREDVSYRRETWWTLNEQRRFAVRNLKDFGFGKNTLDAVIQNEARFTIEDIIKESKNNNGVLRMESTFNVGIINILWQIIAGYRFDKDNEKTKEMMGHLHEVYSEGYSILHYIPAARFFIKRDKRMDDMLRTKEFFRSQIREHMKDYDASNPRDFIDVYIKEMLDEDRENFHEEQLMTTCLDFFQAGGETSATTLLWSVLYISLYPEAQANLKLDIMSVGYLYSRKSSAIILSTDPPN</sequence>
<dbReference type="OrthoDB" id="3934656at2759"/>
<gene>
    <name evidence="8" type="ORF">LSAA_11729</name>
</gene>
<evidence type="ECO:0000256" key="6">
    <source>
        <dbReference type="ARBA" id="ARBA00023004"/>
    </source>
</evidence>
<dbReference type="Pfam" id="PF00067">
    <property type="entry name" value="p450"/>
    <property type="match status" value="1"/>
</dbReference>
<evidence type="ECO:0000256" key="3">
    <source>
        <dbReference type="ARBA" id="ARBA00022617"/>
    </source>
</evidence>
<dbReference type="GO" id="GO:0020037">
    <property type="term" value="F:heme binding"/>
    <property type="evidence" value="ECO:0007669"/>
    <property type="project" value="InterPro"/>
</dbReference>
<dbReference type="GO" id="GO:0005737">
    <property type="term" value="C:cytoplasm"/>
    <property type="evidence" value="ECO:0007669"/>
    <property type="project" value="TreeGrafter"/>
</dbReference>
<evidence type="ECO:0000256" key="2">
    <source>
        <dbReference type="ARBA" id="ARBA00010617"/>
    </source>
</evidence>
<dbReference type="InterPro" id="IPR001128">
    <property type="entry name" value="Cyt_P450"/>
</dbReference>
<dbReference type="EC" id="1.14.14.73" evidence="8"/>
<comment type="similarity">
    <text evidence="2">Belongs to the cytochrome P450 family.</text>
</comment>
<keyword evidence="4" id="KW-0479">Metal-binding</keyword>
<dbReference type="Gene3D" id="1.10.630.10">
    <property type="entry name" value="Cytochrome P450"/>
    <property type="match status" value="1"/>
</dbReference>
<keyword evidence="5 8" id="KW-0560">Oxidoreductase</keyword>
<dbReference type="PRINTS" id="PR00463">
    <property type="entry name" value="EP450I"/>
</dbReference>
<evidence type="ECO:0000256" key="5">
    <source>
        <dbReference type="ARBA" id="ARBA00023002"/>
    </source>
</evidence>
<reference evidence="8" key="1">
    <citation type="submission" date="2021-02" db="EMBL/GenBank/DDBJ databases">
        <authorList>
            <person name="Bekaert M."/>
        </authorList>
    </citation>
    <scope>NUCLEOTIDE SEQUENCE</scope>
    <source>
        <strain evidence="8">IoA-00</strain>
    </source>
</reference>
<organism evidence="8 9">
    <name type="scientific">Lepeophtheirus salmonis</name>
    <name type="common">Salmon louse</name>
    <name type="synonym">Caligus salmonis</name>
    <dbReference type="NCBI Taxonomy" id="72036"/>
    <lineage>
        <taxon>Eukaryota</taxon>
        <taxon>Metazoa</taxon>
        <taxon>Ecdysozoa</taxon>
        <taxon>Arthropoda</taxon>
        <taxon>Crustacea</taxon>
        <taxon>Multicrustacea</taxon>
        <taxon>Hexanauplia</taxon>
        <taxon>Copepoda</taxon>
        <taxon>Siphonostomatoida</taxon>
        <taxon>Caligidae</taxon>
        <taxon>Lepeophtheirus</taxon>
    </lineage>
</organism>
<keyword evidence="6" id="KW-0408">Iron</keyword>
<dbReference type="GO" id="GO:0016712">
    <property type="term" value="F:oxidoreductase activity, acting on paired donors, with incorporation or reduction of molecular oxygen, reduced flavin or flavoprotein as one donor, and incorporation of one atom of oxygen"/>
    <property type="evidence" value="ECO:0007669"/>
    <property type="project" value="UniProtKB-EC"/>
</dbReference>
<name>A0A7R8D2E2_LEPSM</name>
<dbReference type="EC" id="1.14.14.75" evidence="8"/>
<accession>A0A7R8D2E2</accession>
<dbReference type="SUPFAM" id="SSF48264">
    <property type="entry name" value="Cytochrome P450"/>
    <property type="match status" value="1"/>
</dbReference>
<dbReference type="EC" id="1.14.14.1" evidence="8"/>
<keyword evidence="9" id="KW-1185">Reference proteome</keyword>
<dbReference type="InterPro" id="IPR002401">
    <property type="entry name" value="Cyt_P450_E_grp-I"/>
</dbReference>
<dbReference type="GO" id="GO:0005506">
    <property type="term" value="F:iron ion binding"/>
    <property type="evidence" value="ECO:0007669"/>
    <property type="project" value="InterPro"/>
</dbReference>
<dbReference type="AlphaFoldDB" id="A0A7R8D2E2"/>
<keyword evidence="3" id="KW-0349">Heme</keyword>
<comment type="cofactor">
    <cofactor evidence="1">
        <name>heme</name>
        <dbReference type="ChEBI" id="CHEBI:30413"/>
    </cofactor>
</comment>
<dbReference type="InterPro" id="IPR036396">
    <property type="entry name" value="Cyt_P450_sf"/>
</dbReference>
<dbReference type="PANTHER" id="PTHR24300:SF376">
    <property type="entry name" value="CYTOCHROME P450 15A1"/>
    <property type="match status" value="1"/>
</dbReference>
<dbReference type="InterPro" id="IPR050182">
    <property type="entry name" value="Cytochrome_P450_fam2"/>
</dbReference>
<dbReference type="Proteomes" id="UP000675881">
    <property type="component" value="Chromosome 6"/>
</dbReference>
<dbReference type="GO" id="GO:0008395">
    <property type="term" value="F:steroid hydroxylase activity"/>
    <property type="evidence" value="ECO:0007669"/>
    <property type="project" value="TreeGrafter"/>
</dbReference>
<evidence type="ECO:0000256" key="7">
    <source>
        <dbReference type="ARBA" id="ARBA00023033"/>
    </source>
</evidence>
<evidence type="ECO:0000313" key="9">
    <source>
        <dbReference type="Proteomes" id="UP000675881"/>
    </source>
</evidence>
<keyword evidence="7" id="KW-0503">Monooxygenase</keyword>